<feature type="transmembrane region" description="Helical" evidence="6">
    <location>
        <begin position="281"/>
        <end position="302"/>
    </location>
</feature>
<evidence type="ECO:0000313" key="8">
    <source>
        <dbReference type="Proteomes" id="UP000716906"/>
    </source>
</evidence>
<accession>A0ABS2E4P5</accession>
<dbReference type="PANTHER" id="PTHR30474">
    <property type="entry name" value="CELL CYCLE PROTEIN"/>
    <property type="match status" value="1"/>
</dbReference>
<keyword evidence="8" id="KW-1185">Reference proteome</keyword>
<feature type="transmembrane region" description="Helical" evidence="6">
    <location>
        <begin position="314"/>
        <end position="338"/>
    </location>
</feature>
<evidence type="ECO:0000256" key="4">
    <source>
        <dbReference type="ARBA" id="ARBA00022989"/>
    </source>
</evidence>
<keyword evidence="4 6" id="KW-1133">Transmembrane helix</keyword>
<feature type="transmembrane region" description="Helical" evidence="6">
    <location>
        <begin position="182"/>
        <end position="202"/>
    </location>
</feature>
<organism evidence="7 8">
    <name type="scientific">Faecalicatena fissicatena</name>
    <dbReference type="NCBI Taxonomy" id="290055"/>
    <lineage>
        <taxon>Bacteria</taxon>
        <taxon>Bacillati</taxon>
        <taxon>Bacillota</taxon>
        <taxon>Clostridia</taxon>
        <taxon>Lachnospirales</taxon>
        <taxon>Lachnospiraceae</taxon>
        <taxon>Faecalicatena</taxon>
    </lineage>
</organism>
<protein>
    <submittedName>
        <fullName evidence="7">Rod shape-determining protein RodA</fullName>
    </submittedName>
</protein>
<dbReference type="EMBL" id="JACLYY010000001">
    <property type="protein sequence ID" value="MBM6736627.1"/>
    <property type="molecule type" value="Genomic_DNA"/>
</dbReference>
<evidence type="ECO:0000256" key="6">
    <source>
        <dbReference type="SAM" id="Phobius"/>
    </source>
</evidence>
<name>A0ABS2E4P5_9FIRM</name>
<evidence type="ECO:0000256" key="2">
    <source>
        <dbReference type="ARBA" id="ARBA00022692"/>
    </source>
</evidence>
<feature type="transmembrane region" description="Helical" evidence="6">
    <location>
        <begin position="138"/>
        <end position="154"/>
    </location>
</feature>
<feature type="transmembrane region" description="Helical" evidence="6">
    <location>
        <begin position="46"/>
        <end position="65"/>
    </location>
</feature>
<keyword evidence="2 6" id="KW-0812">Transmembrane</keyword>
<dbReference type="RefSeq" id="WP_033124904.1">
    <property type="nucleotide sequence ID" value="NZ_JACLYY010000001.1"/>
</dbReference>
<dbReference type="Proteomes" id="UP000716906">
    <property type="component" value="Unassembled WGS sequence"/>
</dbReference>
<dbReference type="PROSITE" id="PS51257">
    <property type="entry name" value="PROKAR_LIPOPROTEIN"/>
    <property type="match status" value="1"/>
</dbReference>
<dbReference type="Pfam" id="PF01098">
    <property type="entry name" value="FTSW_RODA_SPOVE"/>
    <property type="match status" value="1"/>
</dbReference>
<feature type="transmembrane region" description="Helical" evidence="6">
    <location>
        <begin position="350"/>
        <end position="370"/>
    </location>
</feature>
<feature type="transmembrane region" description="Helical" evidence="6">
    <location>
        <begin position="160"/>
        <end position="175"/>
    </location>
</feature>
<evidence type="ECO:0000256" key="3">
    <source>
        <dbReference type="ARBA" id="ARBA00022960"/>
    </source>
</evidence>
<proteinExistence type="predicted"/>
<evidence type="ECO:0000256" key="1">
    <source>
        <dbReference type="ARBA" id="ARBA00004141"/>
    </source>
</evidence>
<keyword evidence="3" id="KW-0133">Cell shape</keyword>
<keyword evidence="5 6" id="KW-0472">Membrane</keyword>
<comment type="subcellular location">
    <subcellularLocation>
        <location evidence="1">Membrane</location>
        <topology evidence="1">Multi-pass membrane protein</topology>
    </subcellularLocation>
</comment>
<feature type="transmembrane region" description="Helical" evidence="6">
    <location>
        <begin position="72"/>
        <end position="90"/>
    </location>
</feature>
<gene>
    <name evidence="7" type="ORF">H7U36_00690</name>
</gene>
<dbReference type="InterPro" id="IPR001182">
    <property type="entry name" value="FtsW/RodA"/>
</dbReference>
<reference evidence="7 8" key="1">
    <citation type="journal article" date="2021" name="Sci. Rep.">
        <title>The distribution of antibiotic resistance genes in chicken gut microbiota commensals.</title>
        <authorList>
            <person name="Juricova H."/>
            <person name="Matiasovicova J."/>
            <person name="Kubasova T."/>
            <person name="Cejkova D."/>
            <person name="Rychlik I."/>
        </authorList>
    </citation>
    <scope>NUCLEOTIDE SEQUENCE [LARGE SCALE GENOMIC DNA]</scope>
    <source>
        <strain evidence="7 8">An773</strain>
    </source>
</reference>
<evidence type="ECO:0000256" key="5">
    <source>
        <dbReference type="ARBA" id="ARBA00023136"/>
    </source>
</evidence>
<sequence>MKFLKITKPYRLKDYKFSLIVLVLATSCLGVLVIGSANEAYQGRQLIGLAGSILLMVVVSLIDYVWIANFYWLFYFLSVGMLAIVLIPGVGEVVNGARRWINLGFTNFQPSELAKIFLIVFFARFIMKHEEDLSSRRTILKAVALILVPLALIFEEPNLSTTICTATLFCVLMYVGGLSYKFIGMVLLITVPVAVIFLSIVVQPDQKILDDYQQKRILAWLNPEEYASDEAYQQNNSVIAIGSGQLTGKGLNNNTTTSVKNGNFILEPQTDFIFAIVGEELGFVGCCIFIALLLLIVIQCILIGIRAQDVTGKIICCGVGALIGIQTFINIAVATQIIPNTGIPLPFVSYGLTSLGSMYLGIGFVLNVGLQPKKYQDKLTTL</sequence>
<evidence type="ECO:0000313" key="7">
    <source>
        <dbReference type="EMBL" id="MBM6736627.1"/>
    </source>
</evidence>
<comment type="caution">
    <text evidence="7">The sequence shown here is derived from an EMBL/GenBank/DDBJ whole genome shotgun (WGS) entry which is preliminary data.</text>
</comment>